<dbReference type="PROSITE" id="PS50198">
    <property type="entry name" value="PPIC_PPIASE_2"/>
    <property type="match status" value="1"/>
</dbReference>
<dbReference type="Pfam" id="PF13145">
    <property type="entry name" value="Rotamase_2"/>
    <property type="match status" value="1"/>
</dbReference>
<reference evidence="8 9" key="1">
    <citation type="submission" date="2024-09" db="EMBL/GenBank/DDBJ databases">
        <authorList>
            <person name="Sun Q."/>
            <person name="Mori K."/>
        </authorList>
    </citation>
    <scope>NUCLEOTIDE SEQUENCE [LARGE SCALE GENOMIC DNA]</scope>
    <source>
        <strain evidence="8 9">TISTR 2452</strain>
    </source>
</reference>
<keyword evidence="4 6" id="KW-0697">Rotamase</keyword>
<dbReference type="EC" id="5.2.1.8" evidence="2"/>
<dbReference type="RefSeq" id="WP_377499341.1">
    <property type="nucleotide sequence ID" value="NZ_JBHMDO010000041.1"/>
</dbReference>
<evidence type="ECO:0000256" key="4">
    <source>
        <dbReference type="ARBA" id="ARBA00023110"/>
    </source>
</evidence>
<name>A0ABV5KVJ8_9BACL</name>
<evidence type="ECO:0000256" key="1">
    <source>
        <dbReference type="ARBA" id="ARBA00000971"/>
    </source>
</evidence>
<dbReference type="Gene3D" id="1.10.4030.10">
    <property type="entry name" value="Porin chaperone SurA, peptide-binding domain"/>
    <property type="match status" value="1"/>
</dbReference>
<dbReference type="InterPro" id="IPR000297">
    <property type="entry name" value="PPIase_PpiC"/>
</dbReference>
<proteinExistence type="predicted"/>
<keyword evidence="3" id="KW-0732">Signal</keyword>
<protein>
    <recommendedName>
        <fullName evidence="2">peptidylprolyl isomerase</fullName>
        <ecNumber evidence="2">5.2.1.8</ecNumber>
    </recommendedName>
</protein>
<evidence type="ECO:0000256" key="5">
    <source>
        <dbReference type="ARBA" id="ARBA00023235"/>
    </source>
</evidence>
<dbReference type="InterPro" id="IPR050245">
    <property type="entry name" value="PrsA_foldase"/>
</dbReference>
<evidence type="ECO:0000259" key="7">
    <source>
        <dbReference type="PROSITE" id="PS50198"/>
    </source>
</evidence>
<evidence type="ECO:0000313" key="9">
    <source>
        <dbReference type="Proteomes" id="UP001589747"/>
    </source>
</evidence>
<keyword evidence="9" id="KW-1185">Reference proteome</keyword>
<organism evidence="8 9">
    <name type="scientific">Paenibacillus aurantiacus</name>
    <dbReference type="NCBI Taxonomy" id="1936118"/>
    <lineage>
        <taxon>Bacteria</taxon>
        <taxon>Bacillati</taxon>
        <taxon>Bacillota</taxon>
        <taxon>Bacilli</taxon>
        <taxon>Bacillales</taxon>
        <taxon>Paenibacillaceae</taxon>
        <taxon>Paenibacillus</taxon>
    </lineage>
</organism>
<dbReference type="InterPro" id="IPR046357">
    <property type="entry name" value="PPIase_dom_sf"/>
</dbReference>
<dbReference type="PANTHER" id="PTHR47245">
    <property type="entry name" value="PEPTIDYLPROLYL ISOMERASE"/>
    <property type="match status" value="1"/>
</dbReference>
<evidence type="ECO:0000256" key="2">
    <source>
        <dbReference type="ARBA" id="ARBA00013194"/>
    </source>
</evidence>
<keyword evidence="5 6" id="KW-0413">Isomerase</keyword>
<feature type="domain" description="PpiC" evidence="7">
    <location>
        <begin position="126"/>
        <end position="216"/>
    </location>
</feature>
<dbReference type="GO" id="GO:0016853">
    <property type="term" value="F:isomerase activity"/>
    <property type="evidence" value="ECO:0007669"/>
    <property type="project" value="UniProtKB-KW"/>
</dbReference>
<dbReference type="InterPro" id="IPR027304">
    <property type="entry name" value="Trigger_fact/SurA_dom_sf"/>
</dbReference>
<comment type="catalytic activity">
    <reaction evidence="1">
        <text>[protein]-peptidylproline (omega=180) = [protein]-peptidylproline (omega=0)</text>
        <dbReference type="Rhea" id="RHEA:16237"/>
        <dbReference type="Rhea" id="RHEA-COMP:10747"/>
        <dbReference type="Rhea" id="RHEA-COMP:10748"/>
        <dbReference type="ChEBI" id="CHEBI:83833"/>
        <dbReference type="ChEBI" id="CHEBI:83834"/>
        <dbReference type="EC" id="5.2.1.8"/>
    </reaction>
</comment>
<gene>
    <name evidence="8" type="ORF">ACFFSY_25200</name>
</gene>
<comment type="caution">
    <text evidence="8">The sequence shown here is derived from an EMBL/GenBank/DDBJ whole genome shotgun (WGS) entry which is preliminary data.</text>
</comment>
<accession>A0ABV5KVJ8</accession>
<dbReference type="Gene3D" id="3.10.50.40">
    <property type="match status" value="1"/>
</dbReference>
<evidence type="ECO:0000256" key="3">
    <source>
        <dbReference type="ARBA" id="ARBA00022729"/>
    </source>
</evidence>
<dbReference type="SUPFAM" id="SSF109998">
    <property type="entry name" value="Triger factor/SurA peptide-binding domain-like"/>
    <property type="match status" value="1"/>
</dbReference>
<sequence>MDQLEFEAARVGGRVITYMDLLRHDLLSGSLHALEQSIERAVIAAWAEEAGIAATQEETGAALNDYRKRLGLYTAARTNEWLQQHGLQLGDVTDFLRADIVKRKLAAALIGEEQIARYFHEHRAMFDRAEISRLLVSEHGEAMELFFRLEEGEPFFKLARAFSQEESTRMAGGYAGEFGRDELGAELATAVFGGQAGDVLGPMETQSGYMLVLIESLRPAELDEETSEAIRGILFADMLEQRTSEAEVRVSLWKGAEA</sequence>
<dbReference type="Proteomes" id="UP001589747">
    <property type="component" value="Unassembled WGS sequence"/>
</dbReference>
<dbReference type="PANTHER" id="PTHR47245:SF1">
    <property type="entry name" value="FOLDASE PROTEIN PRSA"/>
    <property type="match status" value="1"/>
</dbReference>
<evidence type="ECO:0000256" key="6">
    <source>
        <dbReference type="PROSITE-ProRule" id="PRU00278"/>
    </source>
</evidence>
<evidence type="ECO:0000313" key="8">
    <source>
        <dbReference type="EMBL" id="MFB9329247.1"/>
    </source>
</evidence>
<dbReference type="SUPFAM" id="SSF54534">
    <property type="entry name" value="FKBP-like"/>
    <property type="match status" value="1"/>
</dbReference>
<dbReference type="EMBL" id="JBHMDO010000041">
    <property type="protein sequence ID" value="MFB9329247.1"/>
    <property type="molecule type" value="Genomic_DNA"/>
</dbReference>